<protein>
    <submittedName>
        <fullName evidence="1">Uncharacterized protein</fullName>
    </submittedName>
</protein>
<dbReference type="EMBL" id="JBHSZI010000001">
    <property type="protein sequence ID" value="MFC7058034.1"/>
    <property type="molecule type" value="Genomic_DNA"/>
</dbReference>
<sequence>MPGHAQFGTGEFGHGGLNAHLDVAINIDRLKNCVDEIDEVDGVVAANDHQASSVVEISETVSTLVEEDTQSKYE</sequence>
<organism evidence="1 2">
    <name type="scientific">Halovenus salina</name>
    <dbReference type="NCBI Taxonomy" id="1510225"/>
    <lineage>
        <taxon>Archaea</taxon>
        <taxon>Methanobacteriati</taxon>
        <taxon>Methanobacteriota</taxon>
        <taxon>Stenosarchaea group</taxon>
        <taxon>Halobacteria</taxon>
        <taxon>Halobacteriales</taxon>
        <taxon>Haloarculaceae</taxon>
        <taxon>Halovenus</taxon>
    </lineage>
</organism>
<dbReference type="Proteomes" id="UP001596445">
    <property type="component" value="Unassembled WGS sequence"/>
</dbReference>
<keyword evidence="2" id="KW-1185">Reference proteome</keyword>
<proteinExistence type="predicted"/>
<name>A0ABD5VZV7_9EURY</name>
<comment type="caution">
    <text evidence="1">The sequence shown here is derived from an EMBL/GenBank/DDBJ whole genome shotgun (WGS) entry which is preliminary data.</text>
</comment>
<accession>A0ABD5VZV7</accession>
<evidence type="ECO:0000313" key="2">
    <source>
        <dbReference type="Proteomes" id="UP001596445"/>
    </source>
</evidence>
<dbReference type="RefSeq" id="WP_267163844.1">
    <property type="nucleotide sequence ID" value="NZ_CP112972.1"/>
</dbReference>
<dbReference type="AlphaFoldDB" id="A0ABD5VZV7"/>
<dbReference type="GeneID" id="76629990"/>
<reference evidence="1 2" key="1">
    <citation type="journal article" date="2019" name="Int. J. Syst. Evol. Microbiol.">
        <title>The Global Catalogue of Microorganisms (GCM) 10K type strain sequencing project: providing services to taxonomists for standard genome sequencing and annotation.</title>
        <authorList>
            <consortium name="The Broad Institute Genomics Platform"/>
            <consortium name="The Broad Institute Genome Sequencing Center for Infectious Disease"/>
            <person name="Wu L."/>
            <person name="Ma J."/>
        </authorList>
    </citation>
    <scope>NUCLEOTIDE SEQUENCE [LARGE SCALE GENOMIC DNA]</scope>
    <source>
        <strain evidence="1 2">JCM 30072</strain>
    </source>
</reference>
<gene>
    <name evidence="1" type="ORF">ACFQQG_07445</name>
</gene>
<evidence type="ECO:0000313" key="1">
    <source>
        <dbReference type="EMBL" id="MFC7058034.1"/>
    </source>
</evidence>